<dbReference type="SMART" id="SM00225">
    <property type="entry name" value="BTB"/>
    <property type="match status" value="1"/>
</dbReference>
<feature type="region of interest" description="Disordered" evidence="3">
    <location>
        <begin position="885"/>
        <end position="910"/>
    </location>
</feature>
<dbReference type="InterPro" id="IPR000210">
    <property type="entry name" value="BTB/POZ_dom"/>
</dbReference>
<dbReference type="CDD" id="cd18246">
    <property type="entry name" value="BTB_POZ_KLHL17_actinfilin"/>
    <property type="match status" value="1"/>
</dbReference>
<dbReference type="SMART" id="SM00233">
    <property type="entry name" value="PH"/>
    <property type="match status" value="2"/>
</dbReference>
<dbReference type="Gene3D" id="3.30.710.10">
    <property type="entry name" value="Potassium Channel Kv1.1, Chain A"/>
    <property type="match status" value="1"/>
</dbReference>
<dbReference type="PROSITE" id="PS50003">
    <property type="entry name" value="PH_DOMAIN"/>
    <property type="match status" value="2"/>
</dbReference>
<dbReference type="FunFam" id="3.30.710.10:FF:000001">
    <property type="entry name" value="Kelch-like family member 20"/>
    <property type="match status" value="1"/>
</dbReference>
<gene>
    <name evidence="6" type="primary">klhl17</name>
</gene>
<dbReference type="GO" id="GO:0016567">
    <property type="term" value="P:protein ubiquitination"/>
    <property type="evidence" value="ECO:0007669"/>
    <property type="project" value="UniProtKB-UniPathway"/>
</dbReference>
<dbReference type="PANTHER" id="PTHR46882">
    <property type="entry name" value="PLECKSTRIN HOMOLOGY DOMAIN-CONTAINING FAMILY N MEMBER 1"/>
    <property type="match status" value="1"/>
</dbReference>
<keyword evidence="2" id="KW-0677">Repeat</keyword>
<evidence type="ECO:0000256" key="3">
    <source>
        <dbReference type="SAM" id="MobiDB-lite"/>
    </source>
</evidence>
<keyword evidence="1" id="KW-0880">Kelch repeat</keyword>
<dbReference type="SMART" id="SM00612">
    <property type="entry name" value="Kelch"/>
    <property type="match status" value="5"/>
</dbReference>
<reference evidence="6" key="2">
    <citation type="submission" date="2011-06" db="UniProtKB">
        <authorList>
            <consortium name="Ensembl"/>
        </authorList>
    </citation>
    <scope>IDENTIFICATION</scope>
</reference>
<feature type="region of interest" description="Disordered" evidence="3">
    <location>
        <begin position="1072"/>
        <end position="1103"/>
    </location>
</feature>
<dbReference type="AlphaFoldDB" id="A0A7D9NKX3"/>
<dbReference type="PANTHER" id="PTHR46882:SF1">
    <property type="entry name" value="PLECKSTRIN HOMOLOGY DOMAIN-CONTAINING FAMILY N MEMBER 1"/>
    <property type="match status" value="1"/>
</dbReference>
<dbReference type="InterPro" id="IPR001849">
    <property type="entry name" value="PH_domain"/>
</dbReference>
<feature type="compositionally biased region" description="Polar residues" evidence="3">
    <location>
        <begin position="894"/>
        <end position="910"/>
    </location>
</feature>
<evidence type="ECO:0000259" key="4">
    <source>
        <dbReference type="PROSITE" id="PS50003"/>
    </source>
</evidence>
<feature type="compositionally biased region" description="Polar residues" evidence="3">
    <location>
        <begin position="1072"/>
        <end position="1092"/>
    </location>
</feature>
<feature type="domain" description="BTB" evidence="5">
    <location>
        <begin position="59"/>
        <end position="126"/>
    </location>
</feature>
<dbReference type="Gene3D" id="1.25.40.420">
    <property type="match status" value="1"/>
</dbReference>
<evidence type="ECO:0000313" key="6">
    <source>
        <dbReference type="Ensembl" id="ENSXETP00000043687"/>
    </source>
</evidence>
<evidence type="ECO:0000256" key="1">
    <source>
        <dbReference type="ARBA" id="ARBA00022441"/>
    </source>
</evidence>
<dbReference type="CDD" id="cd13323">
    <property type="entry name" value="PH_PLEKHN1"/>
    <property type="match status" value="1"/>
</dbReference>
<protein>
    <submittedName>
        <fullName evidence="6">Kelch like family member 17</fullName>
    </submittedName>
</protein>
<dbReference type="UniPathway" id="UPA00143"/>
<dbReference type="InterPro" id="IPR015915">
    <property type="entry name" value="Kelch-typ_b-propeller"/>
</dbReference>
<organism evidence="6">
    <name type="scientific">Xenopus tropicalis</name>
    <name type="common">Western clawed frog</name>
    <name type="synonym">Silurana tropicalis</name>
    <dbReference type="NCBI Taxonomy" id="8364"/>
    <lineage>
        <taxon>Eukaryota</taxon>
        <taxon>Metazoa</taxon>
        <taxon>Chordata</taxon>
        <taxon>Craniata</taxon>
        <taxon>Vertebrata</taxon>
        <taxon>Euteleostomi</taxon>
        <taxon>Amphibia</taxon>
        <taxon>Batrachia</taxon>
        <taxon>Anura</taxon>
        <taxon>Pipoidea</taxon>
        <taxon>Pipidae</taxon>
        <taxon>Xenopodinae</taxon>
        <taxon>Xenopus</taxon>
        <taxon>Silurana</taxon>
    </lineage>
</organism>
<dbReference type="Bgee" id="ENSXETG00000020253">
    <property type="expression patterns" value="Expressed in egg cell and 12 other cell types or tissues"/>
</dbReference>
<dbReference type="InterPro" id="IPR011705">
    <property type="entry name" value="BACK"/>
</dbReference>
<feature type="domain" description="PH" evidence="4">
    <location>
        <begin position="744"/>
        <end position="846"/>
    </location>
</feature>
<dbReference type="InterPro" id="IPR042835">
    <property type="entry name" value="PLEKHN1"/>
</dbReference>
<proteinExistence type="predicted"/>
<accession>A0A7D9NKX3</accession>
<feature type="domain" description="PH" evidence="4">
    <location>
        <begin position="595"/>
        <end position="703"/>
    </location>
</feature>
<dbReference type="PRINTS" id="PR00501">
    <property type="entry name" value="KELCHREPEAT"/>
</dbReference>
<dbReference type="GeneTree" id="ENSGT00940000157635"/>
<dbReference type="DNASU" id="779962"/>
<reference evidence="6" key="1">
    <citation type="journal article" date="2010" name="Science">
        <title>The genome of the Western clawed frog Xenopus tropicalis.</title>
        <authorList>
            <person name="Hellsten U."/>
            <person name="Harland R.M."/>
            <person name="Gilchrist M.J."/>
            <person name="Hendrix D."/>
            <person name="Jurka J."/>
            <person name="Kapitonov V."/>
            <person name="Ovcharenko I."/>
            <person name="Putnam N.H."/>
            <person name="Shu S."/>
            <person name="Taher L."/>
            <person name="Blitz I.L."/>
            <person name="Blumberg B."/>
            <person name="Dichmann D.S."/>
            <person name="Dubchak I."/>
            <person name="Amaya E."/>
            <person name="Detter J.C."/>
            <person name="Fletcher R."/>
            <person name="Gerhard D.S."/>
            <person name="Goodstein D."/>
            <person name="Graves T."/>
            <person name="Grigoriev I.V."/>
            <person name="Grimwood J."/>
            <person name="Kawashima T."/>
            <person name="Lindquist E."/>
            <person name="Lucas S.M."/>
            <person name="Mead P.E."/>
            <person name="Mitros T."/>
            <person name="Ogino H."/>
            <person name="Ohta Y."/>
            <person name="Poliakov A.V."/>
            <person name="Pollet N."/>
            <person name="Robert J."/>
            <person name="Salamov A."/>
            <person name="Sater A.K."/>
            <person name="Schmutz J."/>
            <person name="Terry A."/>
            <person name="Vize P.D."/>
            <person name="Warren W.C."/>
            <person name="Wells D."/>
            <person name="Wills A."/>
            <person name="Wilson R.K."/>
            <person name="Zimmerman L.B."/>
            <person name="Zorn A.M."/>
            <person name="Grainger R."/>
            <person name="Grammer T."/>
            <person name="Khokha M.K."/>
            <person name="Richardson P.M."/>
            <person name="Rokhsar D.S."/>
        </authorList>
    </citation>
    <scope>NUCLEOTIDE SEQUENCE [LARGE SCALE GENOMIC DNA]</scope>
    <source>
        <strain evidence="6">Nigerian</strain>
    </source>
</reference>
<dbReference type="Xenbase" id="XB-GENE-977875">
    <property type="gene designation" value="klhl17"/>
</dbReference>
<dbReference type="CDD" id="cd18456">
    <property type="entry name" value="BACK_KLHL17"/>
    <property type="match status" value="1"/>
</dbReference>
<dbReference type="Gene3D" id="2.120.10.80">
    <property type="entry name" value="Kelch-type beta propeller"/>
    <property type="match status" value="1"/>
</dbReference>
<dbReference type="InterPro" id="IPR037839">
    <property type="entry name" value="PLEKHN1_PH"/>
</dbReference>
<dbReference type="Gene3D" id="2.30.29.30">
    <property type="entry name" value="Pleckstrin-homology domain (PH domain)/Phosphotyrosine-binding domain (PTB)"/>
    <property type="match status" value="2"/>
</dbReference>
<dbReference type="Pfam" id="PF00169">
    <property type="entry name" value="PH"/>
    <property type="match status" value="2"/>
</dbReference>
<dbReference type="InterPro" id="IPR011333">
    <property type="entry name" value="SKP1/BTB/POZ_sf"/>
</dbReference>
<feature type="region of interest" description="Disordered" evidence="3">
    <location>
        <begin position="1"/>
        <end position="20"/>
    </location>
</feature>
<evidence type="ECO:0000259" key="5">
    <source>
        <dbReference type="PROSITE" id="PS50097"/>
    </source>
</evidence>
<dbReference type="SUPFAM" id="SSF50729">
    <property type="entry name" value="PH domain-like"/>
    <property type="match status" value="2"/>
</dbReference>
<dbReference type="Pfam" id="PF07707">
    <property type="entry name" value="BACK"/>
    <property type="match status" value="1"/>
</dbReference>
<dbReference type="InParanoid" id="A0A7D9NKX3"/>
<dbReference type="InterPro" id="IPR006652">
    <property type="entry name" value="Kelch_1"/>
</dbReference>
<dbReference type="Pfam" id="PF01344">
    <property type="entry name" value="Kelch_1"/>
    <property type="match status" value="4"/>
</dbReference>
<dbReference type="Ensembl" id="ENSXETT00000043687">
    <property type="protein sequence ID" value="ENSXETP00000043687"/>
    <property type="gene ID" value="ENSXETG00000020253"/>
</dbReference>
<dbReference type="FunFam" id="2.120.10.80:FF:000019">
    <property type="entry name" value="Kelch-like family member 17"/>
    <property type="match status" value="1"/>
</dbReference>
<dbReference type="Pfam" id="PF00651">
    <property type="entry name" value="BTB"/>
    <property type="match status" value="1"/>
</dbReference>
<dbReference type="GO" id="GO:1901612">
    <property type="term" value="F:cardiolipin binding"/>
    <property type="evidence" value="ECO:0007669"/>
    <property type="project" value="InterPro"/>
</dbReference>
<dbReference type="FunFam" id="1.25.40.420:FF:000001">
    <property type="entry name" value="Kelch-like family member 12"/>
    <property type="match status" value="1"/>
</dbReference>
<dbReference type="InterPro" id="IPR011993">
    <property type="entry name" value="PH-like_dom_sf"/>
</dbReference>
<name>A0A7D9NKX3_XENTR</name>
<evidence type="ECO:0000256" key="2">
    <source>
        <dbReference type="ARBA" id="ARBA00022737"/>
    </source>
</evidence>
<sequence>MSLQRVKPVKEKSGDQSPAMEGAVQLLTRDGHSISHNSKRHYHDAFVCMNRMRQRGLLCDIVLHVGTKEIKGHKVVLASCSPYFHAMFTNEMSESRQTHVTLHDIDPQALEQLVQYAYTAEIVVGEGNVQTLLPAASLLQLNGVRDACCKFLLSQLDPSNCLGIRGFADTHSCSDLLKSAHKYVLQHFVEVSKTEEFMLLPLKQVLDLISSDSLNVPSEEEVYRAVLNWVKHDVDGRRQHVPRLMKCVRLPLLSRDFLMSSVDTELLVRHHSECKDLLIEALKYHLMPEQRGVLSNSRTRPRRCEGASTVLFAVGGGSLFAIHGDCEAYDTRTDRWHMVTSMSTRRARVGVAAIGNKLYAVGGYDGTSDLATVESYDPVTNTWQPEVSMGTRRSCLGVAVLHGLLYAAGGYDGASCLNSAERYDPLTGTWTSIAAMSTRRRYVRVATLDGNLYAVGGYDSSSHLATVEKYEPQINTWTPIANMLSRRSSAGVAVLEGMLYVAGGNDGTSCLNSVERYNPKANTWESVAPMNIRRQDGRTKWTYLFGNESGVGRERISDNILHYIPGKDIGNHEIQKDSVDQRFLSIFRKGKKKTIVRNMGQMIHYSKVKFCFQNSQDISDCYLELFQSHLYFQSRGPTGLTYQGLVPLKELSVYKLERSKGPANQVQEYAFRITGPLLNPLIVYCESQQELQKWLYHLEKQIQLNGGNLDVISATEGSNDCNWEKSELRRSVQSQPVQDWEETQRESLGSITCISKVKLQTLPFKELNERLLVLYPSSLVILSEEGKHLCFKGELPLKAIRVVSDEAEKKRKSFLIEGRYINTIRVMCLSQMDYEEWIEHLKRTQQQNRDSSLSGSSSFCGSHSAQQEQLTTSCRSSFTSDGHSKSWASGGKLPNSNRQSHSTTHGSDRQSVTVLAEHPMQDDPLSPGYSEPVHCFGNPVWSSATNGLSDLQRGGNTRGSKGRSNMKVQIPPVLPQSYDLETTAFGLIPETPSEEEVMSPVYREPYCYEKSQKHSSGDHHNELNRWSLQSDSQQSYHSDSNNVKSSLYAEPYTPIDGLESNFMDEILKNLNSSQTEKPASKLKTSGSFQISRNPHPALQKKYSNPVKGNKQLVRPLMHRNSEPDTSVHTRAIPPALGPFFKSVSAVKEEMALSYRNKAVEDMFDLPPPFSESLEHDYAELQSFHSDLSYDNIWDYEAKEKDHHHFSPPPFPGYVNPGVQQSKAIPSRWL</sequence>
<dbReference type="SMART" id="SM00875">
    <property type="entry name" value="BACK"/>
    <property type="match status" value="1"/>
</dbReference>
<dbReference type="PROSITE" id="PS50097">
    <property type="entry name" value="BTB"/>
    <property type="match status" value="1"/>
</dbReference>
<dbReference type="GO" id="GO:0043065">
    <property type="term" value="P:positive regulation of apoptotic process"/>
    <property type="evidence" value="ECO:0007669"/>
    <property type="project" value="InterPro"/>
</dbReference>
<dbReference type="SUPFAM" id="SSF117281">
    <property type="entry name" value="Kelch motif"/>
    <property type="match status" value="1"/>
</dbReference>
<dbReference type="SUPFAM" id="SSF54695">
    <property type="entry name" value="POZ domain"/>
    <property type="match status" value="1"/>
</dbReference>